<dbReference type="Pfam" id="PF20770">
    <property type="entry name" value="PAN2_N"/>
    <property type="match status" value="1"/>
</dbReference>
<dbReference type="GO" id="GO:0003676">
    <property type="term" value="F:nucleic acid binding"/>
    <property type="evidence" value="ECO:0007669"/>
    <property type="project" value="InterPro"/>
</dbReference>
<dbReference type="Pfam" id="PF13423">
    <property type="entry name" value="UCH_1"/>
    <property type="match status" value="1"/>
</dbReference>
<dbReference type="PANTHER" id="PTHR15728:SF0">
    <property type="entry name" value="PAN2-PAN3 DEADENYLATION COMPLEX CATALYTIC SUBUNIT PAN2"/>
    <property type="match status" value="1"/>
</dbReference>
<keyword evidence="5" id="KW-0479">Metal-binding</keyword>
<dbReference type="SUPFAM" id="SSF53098">
    <property type="entry name" value="Ribonuclease H-like"/>
    <property type="match status" value="1"/>
</dbReference>
<feature type="domain" description="USP" evidence="9">
    <location>
        <begin position="488"/>
        <end position="856"/>
    </location>
</feature>
<evidence type="ECO:0000259" key="9">
    <source>
        <dbReference type="PROSITE" id="PS50235"/>
    </source>
</evidence>
<dbReference type="InterPro" id="IPR028889">
    <property type="entry name" value="USP"/>
</dbReference>
<dbReference type="GO" id="GO:0004535">
    <property type="term" value="F:poly(A)-specific ribonuclease activity"/>
    <property type="evidence" value="ECO:0007669"/>
    <property type="project" value="UniProtKB-EC"/>
</dbReference>
<dbReference type="GO" id="GO:0000932">
    <property type="term" value="C:P-body"/>
    <property type="evidence" value="ECO:0007669"/>
    <property type="project" value="TreeGrafter"/>
</dbReference>
<reference evidence="10" key="2">
    <citation type="submission" date="2025-08" db="UniProtKB">
        <authorList>
            <consortium name="Ensembl"/>
        </authorList>
    </citation>
    <scope>IDENTIFICATION</scope>
</reference>
<dbReference type="PROSITE" id="PS50235">
    <property type="entry name" value="USP_3"/>
    <property type="match status" value="1"/>
</dbReference>
<dbReference type="Proteomes" id="UP000472276">
    <property type="component" value="Unassembled WGS sequence"/>
</dbReference>
<keyword evidence="7" id="KW-0269">Exonuclease</keyword>
<dbReference type="Ensembl" id="ENSOABT00000079893.1">
    <property type="protein sequence ID" value="ENSOABP00000073414.1"/>
    <property type="gene ID" value="ENSOABG00000035972.1"/>
</dbReference>
<reference evidence="11" key="1">
    <citation type="submission" date="2020-03" db="EMBL/GenBank/DDBJ databases">
        <title>Evolution of repeat sequences and sex chromosomes of tilapia species revealed by chromosome-level genomes.</title>
        <authorList>
            <person name="Xu L."/>
            <person name="Tao W."/>
            <person name="Wang D."/>
            <person name="Zhou Q."/>
        </authorList>
    </citation>
    <scope>NUCLEOTIDE SEQUENCE [LARGE SCALE GENOMIC DNA]</scope>
    <source>
        <strain evidence="11">Israel</strain>
    </source>
</reference>
<dbReference type="InterPro" id="IPR012337">
    <property type="entry name" value="RNaseH-like_sf"/>
</dbReference>
<dbReference type="Pfam" id="PF00929">
    <property type="entry name" value="RNase_T"/>
    <property type="match status" value="1"/>
</dbReference>
<dbReference type="InterPro" id="IPR036322">
    <property type="entry name" value="WD40_repeat_dom_sf"/>
</dbReference>
<evidence type="ECO:0000256" key="8">
    <source>
        <dbReference type="ARBA" id="ARBA00023242"/>
    </source>
</evidence>
<evidence type="ECO:0000313" key="11">
    <source>
        <dbReference type="Proteomes" id="UP000472276"/>
    </source>
</evidence>
<dbReference type="InterPro" id="IPR015943">
    <property type="entry name" value="WD40/YVTN_repeat-like_dom_sf"/>
</dbReference>
<proteinExistence type="predicted"/>
<dbReference type="InterPro" id="IPR048841">
    <property type="entry name" value="PAN2_N"/>
</dbReference>
<dbReference type="Gene3D" id="3.30.420.10">
    <property type="entry name" value="Ribonuclease H-like superfamily/Ribonuclease H"/>
    <property type="match status" value="1"/>
</dbReference>
<evidence type="ECO:0000256" key="5">
    <source>
        <dbReference type="ARBA" id="ARBA00022723"/>
    </source>
</evidence>
<evidence type="ECO:0000256" key="4">
    <source>
        <dbReference type="ARBA" id="ARBA00022722"/>
    </source>
</evidence>
<evidence type="ECO:0000313" key="10">
    <source>
        <dbReference type="Ensembl" id="ENSOABP00000073414.1"/>
    </source>
</evidence>
<protein>
    <recommendedName>
        <fullName evidence="9">USP domain-containing protein</fullName>
    </recommendedName>
</protein>
<dbReference type="CDD" id="cd06143">
    <property type="entry name" value="PAN2_exo"/>
    <property type="match status" value="1"/>
</dbReference>
<accession>A0AAZ1Y0N8</accession>
<dbReference type="FunFam" id="3.90.70.10:FF:000017">
    <property type="entry name" value="PAN2-PAN3 deadenylation complex catalytic subunit PAN2"/>
    <property type="match status" value="1"/>
</dbReference>
<name>A0AAZ1Y0N8_OREAU</name>
<comment type="catalytic activity">
    <reaction evidence="1">
        <text>Exonucleolytic cleavage of poly(A) to 5'-AMP.</text>
        <dbReference type="EC" id="3.1.13.4"/>
    </reaction>
</comment>
<dbReference type="AlphaFoldDB" id="A0AAZ1Y0N8"/>
<gene>
    <name evidence="10" type="primary">PAN2</name>
</gene>
<dbReference type="FunFam" id="3.30.420.10:FF:000011">
    <property type="entry name" value="PAN2-PAN3 deadenylation complex catalytic subunit PAN2"/>
    <property type="match status" value="1"/>
</dbReference>
<keyword evidence="2" id="KW-0963">Cytoplasm</keyword>
<reference evidence="10" key="3">
    <citation type="submission" date="2025-09" db="UniProtKB">
        <authorList>
            <consortium name="Ensembl"/>
        </authorList>
    </citation>
    <scope>IDENTIFICATION</scope>
</reference>
<dbReference type="SMART" id="SM00479">
    <property type="entry name" value="EXOIII"/>
    <property type="match status" value="1"/>
</dbReference>
<dbReference type="Gene3D" id="3.90.70.10">
    <property type="entry name" value="Cysteine proteinases"/>
    <property type="match status" value="1"/>
</dbReference>
<dbReference type="InterPro" id="IPR013520">
    <property type="entry name" value="Ribonucl_H"/>
</dbReference>
<sequence length="1106" mass="125905">MNSPHWTPHWTPHWSPHWTPGGLEPSMNSYLNPNLHQDVGMNTQELAVTVPKPVHVKKGMFSELHSKVSEAGIPVTATHFDLQREMLWMGNYTGHVQSFLGPTMAHYSSFQVHATDAIRHMQSLDTGVLFLSKCNLGCYTRGGLVMFDYRMEEGADMRSLLMTDNMLLMGGLQNYVVEVDLNTLQETQKFTVEAPGVTIMRQTNRFFFFGHPSGKVTLRDLRTFRTQKFDAFPGGLSDFDVHGNLLAVSGFSSRGPNERFLMVYDLRMMRAATPLWVHVDPCFVRFIPTYTSRLAIISQTGECQFCEPTGLANMADIFHVNTNGQFLTSFEVSSSKQALAFGDSGGCVCLWSDTRDVMFNVYSREPCVVDALPQLTWNHNLQHCSPIPTVQIMLSLPQWAPGMEPEIPQTIETVGFNSYVENPYACPCNQVWTPGHGYYNHVPESPTQSDEEPLLHTVPDKYRKVTIKYSKCGREDFDFKHYNRTLFAGLEPQIPNAYCNCMIQVLYFLEPVRCLVQNHSCHKEFCLACELGFLFHMLDLSQGDPCQASNFLRALRNIPEAKEMGLILSNCEETTGTVELGRLIQRWNHFILYQLFQETQEQEDPRAYRTPRSSSLGSSGDSVIRELFCSEVENRSLCLCGIETVHSSLMSLFNMHYPDSQGEMKEHDFAEILKKSICLQQRSHTWCENCDKYHPTVQTRNIRRLPDVLVINCEVNSSKEAEFWKVQAEYAFNKSMQKTDQDQRHVWIPATLKMSLSKVRDWRSAAGLRLSAAEEAEGASLYDLVVTVPHILDSGTGGNLVAHIKVGETYHQRKEGVSRQQWYLFNDFLIEPIEKSEAAQFDVSWKVPAILCYAKRNYHTKYNLRSKCQHNQSEVKSDLYRTQKQKKTDATFIPLTVSEMPRAGDLVGLDAEFVKLSEEEAVLHSDGTKSTITPSQMSVARITCVRGQGPTRGPFIDDYISTQEQVVDYLTKYSGIEPGDLDATVSSKHVTTLKSTYLKLTLPHRLRSSPVGHGLQNDFRVINLVVPKDQVIDTVHLFRLPYKRMISLKFLAWYFLGLNIQGETHDSTEDSCTALKLYRKYLELYQEGGNHYVTKLNWKVPDLDAR</sequence>
<evidence type="ECO:0000256" key="1">
    <source>
        <dbReference type="ARBA" id="ARBA00001663"/>
    </source>
</evidence>
<dbReference type="SUPFAM" id="SSF50978">
    <property type="entry name" value="WD40 repeat-like"/>
    <property type="match status" value="1"/>
</dbReference>
<dbReference type="GO" id="GO:0006397">
    <property type="term" value="P:mRNA processing"/>
    <property type="evidence" value="ECO:0007669"/>
    <property type="project" value="UniProtKB-KW"/>
</dbReference>
<dbReference type="InterPro" id="IPR050785">
    <property type="entry name" value="PAN2-PAN3_catalytic_subunit"/>
</dbReference>
<keyword evidence="11" id="KW-1185">Reference proteome</keyword>
<evidence type="ECO:0000256" key="2">
    <source>
        <dbReference type="ARBA" id="ARBA00022490"/>
    </source>
</evidence>
<dbReference type="PANTHER" id="PTHR15728">
    <property type="entry name" value="DEADENYLATION COMPLEX CATALYTIC SUBUNIT PAN2"/>
    <property type="match status" value="1"/>
</dbReference>
<evidence type="ECO:0000256" key="6">
    <source>
        <dbReference type="ARBA" id="ARBA00022801"/>
    </source>
</evidence>
<dbReference type="GO" id="GO:0000289">
    <property type="term" value="P:nuclear-transcribed mRNA poly(A) tail shortening"/>
    <property type="evidence" value="ECO:0007669"/>
    <property type="project" value="TreeGrafter"/>
</dbReference>
<evidence type="ECO:0000256" key="7">
    <source>
        <dbReference type="ARBA" id="ARBA00022839"/>
    </source>
</evidence>
<dbReference type="GO" id="GO:0046872">
    <property type="term" value="F:metal ion binding"/>
    <property type="evidence" value="ECO:0007669"/>
    <property type="project" value="UniProtKB-KW"/>
</dbReference>
<organism evidence="10 11">
    <name type="scientific">Oreochromis aureus</name>
    <name type="common">Israeli tilapia</name>
    <name type="synonym">Chromis aureus</name>
    <dbReference type="NCBI Taxonomy" id="47969"/>
    <lineage>
        <taxon>Eukaryota</taxon>
        <taxon>Metazoa</taxon>
        <taxon>Chordata</taxon>
        <taxon>Craniata</taxon>
        <taxon>Vertebrata</taxon>
        <taxon>Euteleostomi</taxon>
        <taxon>Actinopterygii</taxon>
        <taxon>Neopterygii</taxon>
        <taxon>Teleostei</taxon>
        <taxon>Neoteleostei</taxon>
        <taxon>Acanthomorphata</taxon>
        <taxon>Ovalentaria</taxon>
        <taxon>Cichlomorphae</taxon>
        <taxon>Cichliformes</taxon>
        <taxon>Cichlidae</taxon>
        <taxon>African cichlids</taxon>
        <taxon>Pseudocrenilabrinae</taxon>
        <taxon>Oreochromini</taxon>
        <taxon>Oreochromis</taxon>
    </lineage>
</organism>
<keyword evidence="3" id="KW-0507">mRNA processing</keyword>
<evidence type="ECO:0000256" key="3">
    <source>
        <dbReference type="ARBA" id="ARBA00022664"/>
    </source>
</evidence>
<dbReference type="InterPro" id="IPR036397">
    <property type="entry name" value="RNaseH_sf"/>
</dbReference>
<dbReference type="Gene3D" id="2.130.10.10">
    <property type="entry name" value="YVTN repeat-like/Quinoprotein amine dehydrogenase"/>
    <property type="match status" value="1"/>
</dbReference>
<keyword evidence="8" id="KW-0539">Nucleus</keyword>
<dbReference type="SUPFAM" id="SSF54001">
    <property type="entry name" value="Cysteine proteinases"/>
    <property type="match status" value="1"/>
</dbReference>
<dbReference type="InterPro" id="IPR038765">
    <property type="entry name" value="Papain-like_cys_pep_sf"/>
</dbReference>
<dbReference type="InterPro" id="IPR028881">
    <property type="entry name" value="PAN2_UCH_dom"/>
</dbReference>
<keyword evidence="4" id="KW-0540">Nuclease</keyword>
<dbReference type="GO" id="GO:0031251">
    <property type="term" value="C:PAN complex"/>
    <property type="evidence" value="ECO:0007669"/>
    <property type="project" value="TreeGrafter"/>
</dbReference>
<keyword evidence="6" id="KW-0378">Hydrolase</keyword>